<dbReference type="GeneID" id="78571518"/>
<evidence type="ECO:0000259" key="3">
    <source>
        <dbReference type="SMART" id="SM00672"/>
    </source>
</evidence>
<sequence length="335" mass="39322">MNITFCRRLYYTLNSGKNSKLKYYITSYLWVFTPHWLLSLLRKMLLANVQQRSDWNEIKARVDYYNRLCSSKINHSVFQQKAISLAQQQKTSQSVYYLDSFRYAKSFPLNNKWCLYPGDVTTVPSVPSIVKSRPIAGDNANSVLLKLDRVRHFLFVNDRISYADKLNKVVFRGLIGQFDSHNLKQNRYDFVQKFFGNPLFNIGVIDKNIPQWHTTKMTINEHLAYKFIMALEGNDVASNLKWIMSSNSIAVMPRPKYETWFMEGTLIPDYHYIEVAPDYSDLEAKINYYIQHPHEAEAIIAHAHAHVARFRNARREYIVSQLVLSKYFETTEVKN</sequence>
<keyword evidence="2" id="KW-0812">Transmembrane</keyword>
<dbReference type="PANTHER" id="PTHR12203:SF35">
    <property type="entry name" value="PROTEIN O-GLUCOSYLTRANSFERASE 1"/>
    <property type="match status" value="1"/>
</dbReference>
<evidence type="ECO:0000313" key="5">
    <source>
        <dbReference type="Proteomes" id="UP000254235"/>
    </source>
</evidence>
<feature type="domain" description="Glycosyl transferase CAP10" evidence="3">
    <location>
        <begin position="122"/>
        <end position="328"/>
    </location>
</feature>
<dbReference type="EMBL" id="UGTP01000002">
    <property type="protein sequence ID" value="SUC37375.1"/>
    <property type="molecule type" value="Genomic_DNA"/>
</dbReference>
<dbReference type="RefSeq" id="WP_115083860.1">
    <property type="nucleotide sequence ID" value="NZ_UGTP01000002.1"/>
</dbReference>
<gene>
    <name evidence="4" type="ORF">NCTC13043_01863</name>
</gene>
<dbReference type="OrthoDB" id="767964at2"/>
<proteinExistence type="predicted"/>
<evidence type="ECO:0000313" key="4">
    <source>
        <dbReference type="EMBL" id="SUC37375.1"/>
    </source>
</evidence>
<keyword evidence="2" id="KW-0472">Membrane</keyword>
<keyword evidence="2" id="KW-1133">Transmembrane helix</keyword>
<organism evidence="4 5">
    <name type="scientific">Prevotella pallens</name>
    <dbReference type="NCBI Taxonomy" id="60133"/>
    <lineage>
        <taxon>Bacteria</taxon>
        <taxon>Pseudomonadati</taxon>
        <taxon>Bacteroidota</taxon>
        <taxon>Bacteroidia</taxon>
        <taxon>Bacteroidales</taxon>
        <taxon>Prevotellaceae</taxon>
        <taxon>Prevotella</taxon>
    </lineage>
</organism>
<dbReference type="Proteomes" id="UP000254235">
    <property type="component" value="Unassembled WGS sequence"/>
</dbReference>
<dbReference type="GO" id="GO:0016740">
    <property type="term" value="F:transferase activity"/>
    <property type="evidence" value="ECO:0007669"/>
    <property type="project" value="UniProtKB-KW"/>
</dbReference>
<accession>A0A379G8V6</accession>
<evidence type="ECO:0000256" key="2">
    <source>
        <dbReference type="SAM" id="Phobius"/>
    </source>
</evidence>
<dbReference type="AlphaFoldDB" id="A0A379G8V6"/>
<dbReference type="PANTHER" id="PTHR12203">
    <property type="entry name" value="KDEL LYS-ASP-GLU-LEU CONTAINING - RELATED"/>
    <property type="match status" value="1"/>
</dbReference>
<reference evidence="4 5" key="1">
    <citation type="submission" date="2018-06" db="EMBL/GenBank/DDBJ databases">
        <authorList>
            <consortium name="Pathogen Informatics"/>
            <person name="Doyle S."/>
        </authorList>
    </citation>
    <scope>NUCLEOTIDE SEQUENCE [LARGE SCALE GENOMIC DNA]</scope>
    <source>
        <strain evidence="4 5">NCTC13043</strain>
    </source>
</reference>
<evidence type="ECO:0000256" key="1">
    <source>
        <dbReference type="ARBA" id="ARBA00022679"/>
    </source>
</evidence>
<dbReference type="InterPro" id="IPR006598">
    <property type="entry name" value="CAP10"/>
</dbReference>
<dbReference type="SMART" id="SM00672">
    <property type="entry name" value="CAP10"/>
    <property type="match status" value="1"/>
</dbReference>
<dbReference type="Pfam" id="PF05686">
    <property type="entry name" value="Glyco_transf_90"/>
    <property type="match status" value="1"/>
</dbReference>
<protein>
    <submittedName>
        <fullName evidence="4">Arabidopsis thaliana protein of uncharacterized function (DUF821)</fullName>
    </submittedName>
</protein>
<keyword evidence="1" id="KW-0808">Transferase</keyword>
<name>A0A379G8V6_9BACT</name>
<dbReference type="InterPro" id="IPR051091">
    <property type="entry name" value="O-Glucosyltr/Glycosyltrsf_90"/>
</dbReference>
<feature type="transmembrane region" description="Helical" evidence="2">
    <location>
        <begin position="21"/>
        <end position="41"/>
    </location>
</feature>